<dbReference type="InterPro" id="IPR012910">
    <property type="entry name" value="Plug_dom"/>
</dbReference>
<comment type="subcellular location">
    <subcellularLocation>
        <location evidence="1 8">Cell outer membrane</location>
        <topology evidence="1 8">Multi-pass membrane protein</topology>
    </subcellularLocation>
</comment>
<dbReference type="PROSITE" id="PS52016">
    <property type="entry name" value="TONB_DEPENDENT_REC_3"/>
    <property type="match status" value="1"/>
</dbReference>
<evidence type="ECO:0000259" key="11">
    <source>
        <dbReference type="Pfam" id="PF00593"/>
    </source>
</evidence>
<evidence type="ECO:0000256" key="6">
    <source>
        <dbReference type="ARBA" id="ARBA00023136"/>
    </source>
</evidence>
<evidence type="ECO:0000256" key="2">
    <source>
        <dbReference type="ARBA" id="ARBA00022448"/>
    </source>
</evidence>
<dbReference type="FunFam" id="2.170.130.10:FF:000003">
    <property type="entry name" value="SusC/RagA family TonB-linked outer membrane protein"/>
    <property type="match status" value="1"/>
</dbReference>
<comment type="caution">
    <text evidence="13">The sequence shown here is derived from an EMBL/GenBank/DDBJ whole genome shotgun (WGS) entry which is preliminary data.</text>
</comment>
<evidence type="ECO:0000256" key="3">
    <source>
        <dbReference type="ARBA" id="ARBA00022452"/>
    </source>
</evidence>
<dbReference type="Proteomes" id="UP000285864">
    <property type="component" value="Unassembled WGS sequence"/>
</dbReference>
<feature type="signal peptide" evidence="10">
    <location>
        <begin position="1"/>
        <end position="23"/>
    </location>
</feature>
<dbReference type="InterPro" id="IPR023997">
    <property type="entry name" value="TonB-dep_OMP_SusC/RagA_CS"/>
</dbReference>
<dbReference type="InterPro" id="IPR037066">
    <property type="entry name" value="Plug_dom_sf"/>
</dbReference>
<keyword evidence="10" id="KW-0732">Signal</keyword>
<keyword evidence="2 8" id="KW-0813">Transport</keyword>
<dbReference type="Gene3D" id="2.40.170.20">
    <property type="entry name" value="TonB-dependent receptor, beta-barrel domain"/>
    <property type="match status" value="1"/>
</dbReference>
<evidence type="ECO:0000256" key="1">
    <source>
        <dbReference type="ARBA" id="ARBA00004571"/>
    </source>
</evidence>
<dbReference type="InterPro" id="IPR008969">
    <property type="entry name" value="CarboxyPept-like_regulatory"/>
</dbReference>
<keyword evidence="7 8" id="KW-0998">Cell outer membrane</keyword>
<sequence length="996" mass="110838">MKHVIMCFVASLLLSLVSIPMLAQQQSRLISGIVKDESGEPMIGASVLDVSTKQGTIADIDGKFTLEVTSSSKLQISFVGYKDQIISGKDLKKDMIIVLKSNTEMIDELVVVGYGTQKKVNLTGAVASVSTSDIQGKPVTNIVEALQGTTSGLVIQQSNSAPGARPSINIRGLNTMNNNDPMVLIDGIIGDIQNVNPSDIENISVLKDASSTAIYGSRASNGVILITTKKGSAQKNEVTYEMQYGWQSPTCLPKVVDSWVYAEMRNEALVNSGQPAAFTPEQIAYYRNGGPNCKWIEELYKKNSPQQSHNLSFSGGNDKTTFLVSLGYMDQNSMFKGPDYGQQRYNGRLNLSHKVSERFNFSTTVAYARNEVKDHAYWTEWIIEQATRMPSIYPIKDENGAYTYPSGSNSNALARLEQGGYRQNSNDDVSATLNAELKIWDGLKLKGMIGGQLYNNRTHENRKAIEAPASGDTENRMTEQFARSLNLTTNVMLTYDKSFGKHTVGAMVGYSYEGGSDKGYDTYRVTETSDFDIMVGTQTSNVGNSGSGSDWSIYSEFARLNYNYDEKYLFEANLRNDASSKFAKGNRSALFPSFSLGWRVSEERFFEKLKEHVSSLKLRTSWGLVGNNRIDNYQYLSSVTVSPKYNFGNTIVNGASFAAVNTDIKWETTAMFDLGIDVGFLNNSLNITADFFNNVTRDILIGLPVPGMFGGGSPVQNAGKVRNRGWELNMNYRFKTGQVEHFVSGNVSDAANEVIDTRGVEWINGADVNTIIKEGYPINSYYAYRVNGIFQNDEEVAQGPWLDGITPKPGDLRYVDKNNDGLVKESDDRFILGDNFPHYTYGFSYGFTWKGFDFSMFWQGVGRRNVWLRGESVEAFHNNNEGPVFDFHLDRWTPNNPDASYPRLTVGAESANNAAKSNFWIQDGSYLRLKNAQIGYTFPQKWMRKVYVKNLRIYLSGQNLFTLSHIKGGWDPETTDGGGRIYPVSRVISMGLNIKF</sequence>
<dbReference type="GO" id="GO:0009279">
    <property type="term" value="C:cell outer membrane"/>
    <property type="evidence" value="ECO:0007669"/>
    <property type="project" value="UniProtKB-SubCell"/>
</dbReference>
<dbReference type="InterPro" id="IPR023996">
    <property type="entry name" value="TonB-dep_OMP_SusC/RagA"/>
</dbReference>
<evidence type="ECO:0000256" key="5">
    <source>
        <dbReference type="ARBA" id="ARBA00023077"/>
    </source>
</evidence>
<evidence type="ECO:0000313" key="14">
    <source>
        <dbReference type="Proteomes" id="UP000285864"/>
    </source>
</evidence>
<accession>A0A412GDV0</accession>
<evidence type="ECO:0000256" key="8">
    <source>
        <dbReference type="PROSITE-ProRule" id="PRU01360"/>
    </source>
</evidence>
<evidence type="ECO:0000256" key="10">
    <source>
        <dbReference type="SAM" id="SignalP"/>
    </source>
</evidence>
<protein>
    <submittedName>
        <fullName evidence="13">SusC/RagA family TonB-linked outer membrane protein</fullName>
    </submittedName>
</protein>
<comment type="similarity">
    <text evidence="8 9">Belongs to the TonB-dependent receptor family.</text>
</comment>
<evidence type="ECO:0000256" key="4">
    <source>
        <dbReference type="ARBA" id="ARBA00022692"/>
    </source>
</evidence>
<feature type="domain" description="TonB-dependent receptor plug" evidence="12">
    <location>
        <begin position="119"/>
        <end position="223"/>
    </location>
</feature>
<dbReference type="Pfam" id="PF00593">
    <property type="entry name" value="TonB_dep_Rec_b-barrel"/>
    <property type="match status" value="1"/>
</dbReference>
<gene>
    <name evidence="13" type="ORF">DWY20_12010</name>
</gene>
<dbReference type="AlphaFoldDB" id="A0A412GDV0"/>
<feature type="domain" description="TonB-dependent receptor-like beta-barrel" evidence="11">
    <location>
        <begin position="406"/>
        <end position="960"/>
    </location>
</feature>
<dbReference type="EMBL" id="QRUU01000060">
    <property type="protein sequence ID" value="RGR93001.1"/>
    <property type="molecule type" value="Genomic_DNA"/>
</dbReference>
<keyword evidence="3 8" id="KW-1134">Transmembrane beta strand</keyword>
<dbReference type="InterPro" id="IPR000531">
    <property type="entry name" value="Beta-barrel_TonB"/>
</dbReference>
<dbReference type="RefSeq" id="WP_040311976.1">
    <property type="nucleotide sequence ID" value="NZ_CABKNL010000043.1"/>
</dbReference>
<dbReference type="Pfam" id="PF13715">
    <property type="entry name" value="CarbopepD_reg_2"/>
    <property type="match status" value="1"/>
</dbReference>
<name>A0A412GDV0_9BACT</name>
<reference evidence="13 14" key="1">
    <citation type="submission" date="2018-08" db="EMBL/GenBank/DDBJ databases">
        <title>A genome reference for cultivated species of the human gut microbiota.</title>
        <authorList>
            <person name="Zou Y."/>
            <person name="Xue W."/>
            <person name="Luo G."/>
        </authorList>
    </citation>
    <scope>NUCLEOTIDE SEQUENCE [LARGE SCALE GENOMIC DNA]</scope>
    <source>
        <strain evidence="13 14">AF24-2</strain>
    </source>
</reference>
<feature type="chain" id="PRO_5019429133" evidence="10">
    <location>
        <begin position="24"/>
        <end position="996"/>
    </location>
</feature>
<evidence type="ECO:0000256" key="9">
    <source>
        <dbReference type="RuleBase" id="RU003357"/>
    </source>
</evidence>
<dbReference type="InterPro" id="IPR039426">
    <property type="entry name" value="TonB-dep_rcpt-like"/>
</dbReference>
<dbReference type="Pfam" id="PF07715">
    <property type="entry name" value="Plug"/>
    <property type="match status" value="1"/>
</dbReference>
<dbReference type="NCBIfam" id="TIGR04057">
    <property type="entry name" value="SusC_RagA_signa"/>
    <property type="match status" value="1"/>
</dbReference>
<keyword evidence="4 8" id="KW-0812">Transmembrane</keyword>
<evidence type="ECO:0000259" key="12">
    <source>
        <dbReference type="Pfam" id="PF07715"/>
    </source>
</evidence>
<keyword evidence="6 8" id="KW-0472">Membrane</keyword>
<dbReference type="NCBIfam" id="TIGR04056">
    <property type="entry name" value="OMP_RagA_SusC"/>
    <property type="match status" value="1"/>
</dbReference>
<dbReference type="SUPFAM" id="SSF49464">
    <property type="entry name" value="Carboxypeptidase regulatory domain-like"/>
    <property type="match status" value="1"/>
</dbReference>
<dbReference type="GeneID" id="79860053"/>
<proteinExistence type="inferred from homology"/>
<keyword evidence="14" id="KW-1185">Reference proteome</keyword>
<dbReference type="SUPFAM" id="SSF56935">
    <property type="entry name" value="Porins"/>
    <property type="match status" value="1"/>
</dbReference>
<dbReference type="Gene3D" id="2.170.130.10">
    <property type="entry name" value="TonB-dependent receptor, plug domain"/>
    <property type="match status" value="1"/>
</dbReference>
<organism evidence="13 14">
    <name type="scientific">Phocaeicola coprocola</name>
    <dbReference type="NCBI Taxonomy" id="310298"/>
    <lineage>
        <taxon>Bacteria</taxon>
        <taxon>Pseudomonadati</taxon>
        <taxon>Bacteroidota</taxon>
        <taxon>Bacteroidia</taxon>
        <taxon>Bacteroidales</taxon>
        <taxon>Bacteroidaceae</taxon>
        <taxon>Phocaeicola</taxon>
    </lineage>
</organism>
<evidence type="ECO:0000256" key="7">
    <source>
        <dbReference type="ARBA" id="ARBA00023237"/>
    </source>
</evidence>
<dbReference type="InterPro" id="IPR036942">
    <property type="entry name" value="Beta-barrel_TonB_sf"/>
</dbReference>
<evidence type="ECO:0000313" key="13">
    <source>
        <dbReference type="EMBL" id="RGR93001.1"/>
    </source>
</evidence>
<keyword evidence="5 9" id="KW-0798">TonB box</keyword>